<keyword evidence="2" id="KW-0802">TPR repeat</keyword>
<evidence type="ECO:0000256" key="2">
    <source>
        <dbReference type="ARBA" id="ARBA00022803"/>
    </source>
</evidence>
<dbReference type="RefSeq" id="WP_162655904.1">
    <property type="nucleotide sequence ID" value="NZ_LR593887.1"/>
</dbReference>
<dbReference type="AlphaFoldDB" id="A0A6C2YI27"/>
<dbReference type="InParanoid" id="A0A6C2YI27"/>
<protein>
    <recommendedName>
        <fullName evidence="6">Tetratricopeptide repeat protein</fullName>
    </recommendedName>
</protein>
<dbReference type="InterPro" id="IPR011990">
    <property type="entry name" value="TPR-like_helical_dom_sf"/>
</dbReference>
<organism evidence="4">
    <name type="scientific">Tuwongella immobilis</name>
    <dbReference type="NCBI Taxonomy" id="692036"/>
    <lineage>
        <taxon>Bacteria</taxon>
        <taxon>Pseudomonadati</taxon>
        <taxon>Planctomycetota</taxon>
        <taxon>Planctomycetia</taxon>
        <taxon>Gemmatales</taxon>
        <taxon>Gemmataceae</taxon>
        <taxon>Tuwongella</taxon>
    </lineage>
</organism>
<sequence length="439" mass="48608">MKPRLRKWLLGSLLLVGIPGGFLAWQRLRPLPVIPPSLPAGLSDPEIRDALESQRKTVQSKPDSAKDWGELAMRFNAHAFHPEADACYAQAMRLNPTECRWPYLRGIFLLGTDPQAAIGYLQQALERAKGDGERSALRMRLVETLLDANRFDEAEQFLREEEASTPNHPRLAMNRGALALWRDQLPEAEAFFQQALPAPAARKKAAIALATIAYRQGNATQAQSYQAIANSIPQDALWENDPLIEISTREVGRRRKLQQADALTAARRYEPALALYRECFATQPDELTRMKIGSTLAEMGQFAEAESELRSLLEQNPAHGMARFYLGIVFLGQSEQLTQRGQAESAQKKLTAAIQELQQSAVSPSEQGLADLYRARAYRILGQLPEAESAARQAIAARPELVGAYRELAVILEKQGKMEEARQASATADGLTGSTKSPK</sequence>
<dbReference type="EMBL" id="LR593887">
    <property type="protein sequence ID" value="VTR96848.1"/>
    <property type="molecule type" value="Genomic_DNA"/>
</dbReference>
<evidence type="ECO:0000256" key="3">
    <source>
        <dbReference type="SAM" id="MobiDB-lite"/>
    </source>
</evidence>
<feature type="region of interest" description="Disordered" evidence="3">
    <location>
        <begin position="419"/>
        <end position="439"/>
    </location>
</feature>
<evidence type="ECO:0000256" key="1">
    <source>
        <dbReference type="ARBA" id="ARBA00022737"/>
    </source>
</evidence>
<reference evidence="4" key="1">
    <citation type="submission" date="2019-04" db="EMBL/GenBank/DDBJ databases">
        <authorList>
            <consortium name="Science for Life Laboratories"/>
        </authorList>
    </citation>
    <scope>NUCLEOTIDE SEQUENCE</scope>
    <source>
        <strain evidence="4">MBLW1</strain>
    </source>
</reference>
<dbReference type="PANTHER" id="PTHR45586">
    <property type="entry name" value="TPR REPEAT-CONTAINING PROTEIN PA4667"/>
    <property type="match status" value="1"/>
</dbReference>
<dbReference type="EMBL" id="LR586016">
    <property type="protein sequence ID" value="VIP00715.1"/>
    <property type="molecule type" value="Genomic_DNA"/>
</dbReference>
<keyword evidence="1" id="KW-0677">Repeat</keyword>
<dbReference type="Pfam" id="PF14559">
    <property type="entry name" value="TPR_19"/>
    <property type="match status" value="1"/>
</dbReference>
<evidence type="ECO:0008006" key="6">
    <source>
        <dbReference type="Google" id="ProtNLM"/>
    </source>
</evidence>
<proteinExistence type="predicted"/>
<dbReference type="InterPro" id="IPR051012">
    <property type="entry name" value="CellSynth/LPSAsmb/PSIAsmb"/>
</dbReference>
<dbReference type="Gene3D" id="1.25.40.10">
    <property type="entry name" value="Tetratricopeptide repeat domain"/>
    <property type="match status" value="3"/>
</dbReference>
<evidence type="ECO:0000313" key="4">
    <source>
        <dbReference type="EMBL" id="VIP00715.1"/>
    </source>
</evidence>
<evidence type="ECO:0000313" key="5">
    <source>
        <dbReference type="Proteomes" id="UP000464378"/>
    </source>
</evidence>
<dbReference type="PANTHER" id="PTHR45586:SF1">
    <property type="entry name" value="LIPOPOLYSACCHARIDE ASSEMBLY PROTEIN B"/>
    <property type="match status" value="1"/>
</dbReference>
<name>A0A6C2YI27_9BACT</name>
<dbReference type="Pfam" id="PF13432">
    <property type="entry name" value="TPR_16"/>
    <property type="match status" value="2"/>
</dbReference>
<dbReference type="KEGG" id="tim:GMBLW1_32450"/>
<accession>A0A6C2YI27</accession>
<keyword evidence="5" id="KW-1185">Reference proteome</keyword>
<dbReference type="Proteomes" id="UP000464378">
    <property type="component" value="Chromosome"/>
</dbReference>
<dbReference type="SUPFAM" id="SSF48452">
    <property type="entry name" value="TPR-like"/>
    <property type="match status" value="2"/>
</dbReference>
<gene>
    <name evidence="4" type="ORF">GMBLW1_32450</name>
</gene>